<dbReference type="EMBL" id="HBKP01015575">
    <property type="protein sequence ID" value="CAE2225777.1"/>
    <property type="molecule type" value="Transcribed_RNA"/>
</dbReference>
<evidence type="ECO:0000313" key="1">
    <source>
        <dbReference type="EMBL" id="CAE2225777.1"/>
    </source>
</evidence>
<proteinExistence type="predicted"/>
<reference evidence="1" key="1">
    <citation type="submission" date="2021-01" db="EMBL/GenBank/DDBJ databases">
        <authorList>
            <person name="Corre E."/>
            <person name="Pelletier E."/>
            <person name="Niang G."/>
            <person name="Scheremetjew M."/>
            <person name="Finn R."/>
            <person name="Kale V."/>
            <person name="Holt S."/>
            <person name="Cochrane G."/>
            <person name="Meng A."/>
            <person name="Brown T."/>
            <person name="Cohen L."/>
        </authorList>
    </citation>
    <scope>NUCLEOTIDE SEQUENCE</scope>
    <source>
        <strain evidence="1">DIVA3 518/3/11/1/6</strain>
    </source>
</reference>
<dbReference type="AlphaFoldDB" id="A0A7S4ID04"/>
<accession>A0A7S4ID04</accession>
<protein>
    <submittedName>
        <fullName evidence="1">Uncharacterized protein</fullName>
    </submittedName>
</protein>
<sequence length="363" mass="42275">MTNTTSRKDCTCIDFLQQHDSDDDMGFELCPLYKPYSILEKCSYSIHAGNTEMFYSSLSKLEGEDVNGVVLEFPVCMRDHDTRQCRTSLLLTAYYCDEMEMLFALLEHKSINIHKKDTKRNSLLCECIKDDEYELMHEITEKLSIVVTENNYRSFEEYLIDIIQTWPIREIMLIMEKLQVKIMYERDRLYKNLLLISLDRKDGGLVTFMLNRLSPSMLQPMDDYEDCIPGENIPQFINPPTPLEKIVFDIDGPDKCLLMSYYSGLIALFTCIHVPLDFSVNSWSPDAGRYISKPYLGHFFWYLKCGPNDRWLDCGLQLMIDIFKVHGIKPHSYMPLSSPADNVILKRFDDCVSSYCVKKSARK</sequence>
<name>A0A7S4ID04_9EUKA</name>
<gene>
    <name evidence="1" type="ORF">VSP0166_LOCUS11036</name>
</gene>
<organism evidence="1">
    <name type="scientific">Vannella robusta</name>
    <dbReference type="NCBI Taxonomy" id="1487602"/>
    <lineage>
        <taxon>Eukaryota</taxon>
        <taxon>Amoebozoa</taxon>
        <taxon>Discosea</taxon>
        <taxon>Flabellinia</taxon>
        <taxon>Vannellidae</taxon>
        <taxon>Vannella</taxon>
    </lineage>
</organism>